<dbReference type="AlphaFoldDB" id="A0A6A6USR9"/>
<dbReference type="EMBL" id="MU004230">
    <property type="protein sequence ID" value="KAF2675389.1"/>
    <property type="molecule type" value="Genomic_DNA"/>
</dbReference>
<evidence type="ECO:0000313" key="4">
    <source>
        <dbReference type="EMBL" id="KAF2675389.1"/>
    </source>
</evidence>
<dbReference type="InterPro" id="IPR036864">
    <property type="entry name" value="Zn2-C6_fun-type_DNA-bd_sf"/>
</dbReference>
<name>A0A6A6USR9_9PEZI</name>
<dbReference type="SMART" id="SM00066">
    <property type="entry name" value="GAL4"/>
    <property type="match status" value="1"/>
</dbReference>
<feature type="domain" description="Zn(2)-C6 fungal-type" evidence="3">
    <location>
        <begin position="10"/>
        <end position="38"/>
    </location>
</feature>
<dbReference type="PANTHER" id="PTHR38791">
    <property type="entry name" value="ZN(II)2CYS6 TRANSCRIPTION FACTOR (EUROFUNG)-RELATED-RELATED"/>
    <property type="match status" value="1"/>
</dbReference>
<organism evidence="4 5">
    <name type="scientific">Microthyrium microscopicum</name>
    <dbReference type="NCBI Taxonomy" id="703497"/>
    <lineage>
        <taxon>Eukaryota</taxon>
        <taxon>Fungi</taxon>
        <taxon>Dikarya</taxon>
        <taxon>Ascomycota</taxon>
        <taxon>Pezizomycotina</taxon>
        <taxon>Dothideomycetes</taxon>
        <taxon>Dothideomycetes incertae sedis</taxon>
        <taxon>Microthyriales</taxon>
        <taxon>Microthyriaceae</taxon>
        <taxon>Microthyrium</taxon>
    </lineage>
</organism>
<evidence type="ECO:0000256" key="1">
    <source>
        <dbReference type="ARBA" id="ARBA00023242"/>
    </source>
</evidence>
<dbReference type="CDD" id="cd00067">
    <property type="entry name" value="GAL4"/>
    <property type="match status" value="1"/>
</dbReference>
<feature type="region of interest" description="Disordered" evidence="2">
    <location>
        <begin position="60"/>
        <end position="79"/>
    </location>
</feature>
<dbReference type="PANTHER" id="PTHR38791:SF13">
    <property type="entry name" value="ZN(2)-C6 FUNGAL-TYPE DOMAIN-CONTAINING PROTEIN"/>
    <property type="match status" value="1"/>
</dbReference>
<dbReference type="GO" id="GO:0008270">
    <property type="term" value="F:zinc ion binding"/>
    <property type="evidence" value="ECO:0007669"/>
    <property type="project" value="InterPro"/>
</dbReference>
<accession>A0A6A6USR9</accession>
<evidence type="ECO:0000313" key="5">
    <source>
        <dbReference type="Proteomes" id="UP000799302"/>
    </source>
</evidence>
<dbReference type="InterPro" id="IPR001138">
    <property type="entry name" value="Zn2Cys6_DnaBD"/>
</dbReference>
<feature type="compositionally biased region" description="Polar residues" evidence="2">
    <location>
        <begin position="60"/>
        <end position="73"/>
    </location>
</feature>
<dbReference type="Gene3D" id="4.10.240.10">
    <property type="entry name" value="Zn(2)-C6 fungal-type DNA-binding domain"/>
    <property type="match status" value="1"/>
</dbReference>
<sequence length="95" mass="10832">MMPRNSRPNPCLTCRKRKVKCDGGKPTCDRCRKAYMICDGYKNSKALIFISQNDRFPVQQQRRSSGYINSPSPSLDLHASTDVSSLQYQSIEELD</sequence>
<dbReference type="PROSITE" id="PS50048">
    <property type="entry name" value="ZN2_CY6_FUNGAL_2"/>
    <property type="match status" value="1"/>
</dbReference>
<dbReference type="Pfam" id="PF00172">
    <property type="entry name" value="Zn_clus"/>
    <property type="match status" value="1"/>
</dbReference>
<dbReference type="Proteomes" id="UP000799302">
    <property type="component" value="Unassembled WGS sequence"/>
</dbReference>
<dbReference type="OrthoDB" id="3946231at2759"/>
<keyword evidence="1" id="KW-0539">Nucleus</keyword>
<dbReference type="InterPro" id="IPR053175">
    <property type="entry name" value="DHMBA_Reg_Transcription_Factor"/>
</dbReference>
<proteinExistence type="predicted"/>
<evidence type="ECO:0000256" key="2">
    <source>
        <dbReference type="SAM" id="MobiDB-lite"/>
    </source>
</evidence>
<gene>
    <name evidence="4" type="ORF">BT63DRAFT_420585</name>
</gene>
<keyword evidence="5" id="KW-1185">Reference proteome</keyword>
<dbReference type="GO" id="GO:0000981">
    <property type="term" value="F:DNA-binding transcription factor activity, RNA polymerase II-specific"/>
    <property type="evidence" value="ECO:0007669"/>
    <property type="project" value="InterPro"/>
</dbReference>
<reference evidence="4" key="1">
    <citation type="journal article" date="2020" name="Stud. Mycol.">
        <title>101 Dothideomycetes genomes: a test case for predicting lifestyles and emergence of pathogens.</title>
        <authorList>
            <person name="Haridas S."/>
            <person name="Albert R."/>
            <person name="Binder M."/>
            <person name="Bloem J."/>
            <person name="Labutti K."/>
            <person name="Salamov A."/>
            <person name="Andreopoulos B."/>
            <person name="Baker S."/>
            <person name="Barry K."/>
            <person name="Bills G."/>
            <person name="Bluhm B."/>
            <person name="Cannon C."/>
            <person name="Castanera R."/>
            <person name="Culley D."/>
            <person name="Daum C."/>
            <person name="Ezra D."/>
            <person name="Gonzalez J."/>
            <person name="Henrissat B."/>
            <person name="Kuo A."/>
            <person name="Liang C."/>
            <person name="Lipzen A."/>
            <person name="Lutzoni F."/>
            <person name="Magnuson J."/>
            <person name="Mondo S."/>
            <person name="Nolan M."/>
            <person name="Ohm R."/>
            <person name="Pangilinan J."/>
            <person name="Park H.-J."/>
            <person name="Ramirez L."/>
            <person name="Alfaro M."/>
            <person name="Sun H."/>
            <person name="Tritt A."/>
            <person name="Yoshinaga Y."/>
            <person name="Zwiers L.-H."/>
            <person name="Turgeon B."/>
            <person name="Goodwin S."/>
            <person name="Spatafora J."/>
            <person name="Crous P."/>
            <person name="Grigoriev I."/>
        </authorList>
    </citation>
    <scope>NUCLEOTIDE SEQUENCE</scope>
    <source>
        <strain evidence="4">CBS 115976</strain>
    </source>
</reference>
<protein>
    <recommendedName>
        <fullName evidence="3">Zn(2)-C6 fungal-type domain-containing protein</fullName>
    </recommendedName>
</protein>
<evidence type="ECO:0000259" key="3">
    <source>
        <dbReference type="PROSITE" id="PS50048"/>
    </source>
</evidence>
<dbReference type="SUPFAM" id="SSF57701">
    <property type="entry name" value="Zn2/Cys6 DNA-binding domain"/>
    <property type="match status" value="1"/>
</dbReference>
<dbReference type="PROSITE" id="PS00463">
    <property type="entry name" value="ZN2_CY6_FUNGAL_1"/>
    <property type="match status" value="1"/>
</dbReference>